<sequence>MGDDGISIYILKRIKDRLEDMNIKVFIVETDINFLIDIVEENDILIIVDALLSKGKVGSVNVFKPMMNKVSFCHSYIPWHIILNKAKEVFEIGIEVENIEFKIGLGKALEDKIDDIADDVLNSIKKLSIH</sequence>
<dbReference type="PANTHER" id="PTHR30302">
    <property type="entry name" value="HYDROGENASE 1 MATURATION PROTEASE"/>
    <property type="match status" value="1"/>
</dbReference>
<dbReference type="NCBIfam" id="TIGR00072">
    <property type="entry name" value="hydrog_prot"/>
    <property type="match status" value="1"/>
</dbReference>
<dbReference type="OrthoDB" id="9794619at2"/>
<dbReference type="InterPro" id="IPR023430">
    <property type="entry name" value="Pept_HybD-like_dom_sf"/>
</dbReference>
<comment type="similarity">
    <text evidence="1">Belongs to the peptidase A31 family.</text>
</comment>
<dbReference type="PANTHER" id="PTHR30302:SF1">
    <property type="entry name" value="HYDROGENASE 2 MATURATION PROTEASE"/>
    <property type="match status" value="1"/>
</dbReference>
<evidence type="ECO:0000313" key="5">
    <source>
        <dbReference type="EMBL" id="SEF88276.1"/>
    </source>
</evidence>
<evidence type="ECO:0000256" key="2">
    <source>
        <dbReference type="ARBA" id="ARBA00022670"/>
    </source>
</evidence>
<keyword evidence="2 5" id="KW-0645">Protease</keyword>
<dbReference type="GO" id="GO:0016485">
    <property type="term" value="P:protein processing"/>
    <property type="evidence" value="ECO:0007669"/>
    <property type="project" value="TreeGrafter"/>
</dbReference>
<evidence type="ECO:0000256" key="1">
    <source>
        <dbReference type="ARBA" id="ARBA00006814"/>
    </source>
</evidence>
<dbReference type="GO" id="GO:0004190">
    <property type="term" value="F:aspartic-type endopeptidase activity"/>
    <property type="evidence" value="ECO:0007669"/>
    <property type="project" value="UniProtKB-KW"/>
</dbReference>
<dbReference type="AlphaFoldDB" id="A0A1H5VMN3"/>
<gene>
    <name evidence="5" type="ORF">SAMN05660865_01254</name>
</gene>
<accession>A0A1H5VMN3</accession>
<dbReference type="InterPro" id="IPR000671">
    <property type="entry name" value="Peptidase_A31"/>
</dbReference>
<evidence type="ECO:0000256" key="4">
    <source>
        <dbReference type="ARBA" id="ARBA00022801"/>
    </source>
</evidence>
<organism evidence="5 6">
    <name type="scientific">Caloramator fervidus</name>
    <dbReference type="NCBI Taxonomy" id="29344"/>
    <lineage>
        <taxon>Bacteria</taxon>
        <taxon>Bacillati</taxon>
        <taxon>Bacillota</taxon>
        <taxon>Clostridia</taxon>
        <taxon>Eubacteriales</taxon>
        <taxon>Clostridiaceae</taxon>
        <taxon>Caloramator</taxon>
    </lineage>
</organism>
<dbReference type="EMBL" id="FNUK01000014">
    <property type="protein sequence ID" value="SEF88276.1"/>
    <property type="molecule type" value="Genomic_DNA"/>
</dbReference>
<proteinExistence type="inferred from homology"/>
<dbReference type="Proteomes" id="UP000242850">
    <property type="component" value="Unassembled WGS sequence"/>
</dbReference>
<reference evidence="6" key="1">
    <citation type="submission" date="2016-10" db="EMBL/GenBank/DDBJ databases">
        <authorList>
            <person name="Varghese N."/>
            <person name="Submissions S."/>
        </authorList>
    </citation>
    <scope>NUCLEOTIDE SEQUENCE [LARGE SCALE GENOMIC DNA]</scope>
    <source>
        <strain evidence="6">DSM 5463</strain>
    </source>
</reference>
<evidence type="ECO:0000313" key="6">
    <source>
        <dbReference type="Proteomes" id="UP000242850"/>
    </source>
</evidence>
<dbReference type="SUPFAM" id="SSF53163">
    <property type="entry name" value="HybD-like"/>
    <property type="match status" value="1"/>
</dbReference>
<protein>
    <submittedName>
        <fullName evidence="5">Hydrogenase maturation protease</fullName>
    </submittedName>
</protein>
<dbReference type="Gene3D" id="3.40.50.1450">
    <property type="entry name" value="HybD-like"/>
    <property type="match status" value="1"/>
</dbReference>
<keyword evidence="4" id="KW-0378">Hydrolase</keyword>
<name>A0A1H5VMN3_9CLOT</name>
<dbReference type="GO" id="GO:0008047">
    <property type="term" value="F:enzyme activator activity"/>
    <property type="evidence" value="ECO:0007669"/>
    <property type="project" value="InterPro"/>
</dbReference>
<evidence type="ECO:0000256" key="3">
    <source>
        <dbReference type="ARBA" id="ARBA00022750"/>
    </source>
</evidence>
<keyword evidence="3" id="KW-0064">Aspartyl protease</keyword>
<keyword evidence="6" id="KW-1185">Reference proteome</keyword>